<reference evidence="7" key="1">
    <citation type="journal article" date="2014" name="Front. Microbiol.">
        <title>High frequency of phylogenetically diverse reductive dehalogenase-homologous genes in deep subseafloor sedimentary metagenomes.</title>
        <authorList>
            <person name="Kawai M."/>
            <person name="Futagami T."/>
            <person name="Toyoda A."/>
            <person name="Takaki Y."/>
            <person name="Nishi S."/>
            <person name="Hori S."/>
            <person name="Arai W."/>
            <person name="Tsubouchi T."/>
            <person name="Morono Y."/>
            <person name="Uchiyama I."/>
            <person name="Ito T."/>
            <person name="Fujiyama A."/>
            <person name="Inagaki F."/>
            <person name="Takami H."/>
        </authorList>
    </citation>
    <scope>NUCLEOTIDE SEQUENCE</scope>
    <source>
        <strain evidence="7">Expedition CK06-06</strain>
    </source>
</reference>
<evidence type="ECO:0000256" key="4">
    <source>
        <dbReference type="ARBA" id="ARBA00022980"/>
    </source>
</evidence>
<proteinExistence type="inferred from homology"/>
<dbReference type="CDD" id="cd02412">
    <property type="entry name" value="KH-II_30S_S3"/>
    <property type="match status" value="1"/>
</dbReference>
<keyword evidence="5" id="KW-0687">Ribonucleoprotein</keyword>
<comment type="caution">
    <text evidence="7">The sequence shown here is derived from an EMBL/GenBank/DDBJ whole genome shotgun (WGS) entry which is preliminary data.</text>
</comment>
<evidence type="ECO:0000259" key="6">
    <source>
        <dbReference type="PROSITE" id="PS50823"/>
    </source>
</evidence>
<dbReference type="EMBL" id="BARV01014903">
    <property type="protein sequence ID" value="GAI24589.1"/>
    <property type="molecule type" value="Genomic_DNA"/>
</dbReference>
<evidence type="ECO:0000256" key="3">
    <source>
        <dbReference type="ARBA" id="ARBA00022884"/>
    </source>
</evidence>
<dbReference type="PROSITE" id="PS50823">
    <property type="entry name" value="KH_TYPE_2"/>
    <property type="match status" value="1"/>
</dbReference>
<comment type="similarity">
    <text evidence="1">Belongs to the universal ribosomal protein uS3 family.</text>
</comment>
<dbReference type="InterPro" id="IPR015946">
    <property type="entry name" value="KH_dom-like_a/b"/>
</dbReference>
<name>X1P104_9ZZZZ</name>
<dbReference type="PANTHER" id="PTHR11760">
    <property type="entry name" value="30S/40S RIBOSOMAL PROTEIN S3"/>
    <property type="match status" value="1"/>
</dbReference>
<dbReference type="InterPro" id="IPR005704">
    <property type="entry name" value="Ribosomal_uS3_bac-typ"/>
</dbReference>
<sequence>MGRKVHPMGFRIGIIRDWQARWYADKHYASFLHADLKLRQAIQSKYSEAGISLLEIDRQANKVTVTIHTSRPGIVIGRGGQRVDEMRQHLESLVGKGIQLNIQEIRQPELDAYLVARVVAEQM</sequence>
<dbReference type="FunFam" id="3.30.300.20:FF:000001">
    <property type="entry name" value="30S ribosomal protein S3"/>
    <property type="match status" value="1"/>
</dbReference>
<dbReference type="NCBIfam" id="TIGR01009">
    <property type="entry name" value="rpsC_bact"/>
    <property type="match status" value="1"/>
</dbReference>
<feature type="domain" description="KH type-2" evidence="6">
    <location>
        <begin position="38"/>
        <end position="106"/>
    </location>
</feature>
<dbReference type="GO" id="GO:0003735">
    <property type="term" value="F:structural constituent of ribosome"/>
    <property type="evidence" value="ECO:0007669"/>
    <property type="project" value="InterPro"/>
</dbReference>
<dbReference type="InterPro" id="IPR057258">
    <property type="entry name" value="Ribosomal_uS3"/>
</dbReference>
<dbReference type="SUPFAM" id="SSF54814">
    <property type="entry name" value="Prokaryotic type KH domain (KH-domain type II)"/>
    <property type="match status" value="1"/>
</dbReference>
<feature type="non-terminal residue" evidence="7">
    <location>
        <position position="123"/>
    </location>
</feature>
<protein>
    <recommendedName>
        <fullName evidence="6">KH type-2 domain-containing protein</fullName>
    </recommendedName>
</protein>
<dbReference type="GO" id="GO:0019843">
    <property type="term" value="F:rRNA binding"/>
    <property type="evidence" value="ECO:0007669"/>
    <property type="project" value="UniProtKB-KW"/>
</dbReference>
<dbReference type="AlphaFoldDB" id="X1P104"/>
<dbReference type="GO" id="GO:0006412">
    <property type="term" value="P:translation"/>
    <property type="evidence" value="ECO:0007669"/>
    <property type="project" value="InterPro"/>
</dbReference>
<evidence type="ECO:0000256" key="2">
    <source>
        <dbReference type="ARBA" id="ARBA00022730"/>
    </source>
</evidence>
<dbReference type="Pfam" id="PF07650">
    <property type="entry name" value="KH_2"/>
    <property type="match status" value="1"/>
</dbReference>
<evidence type="ECO:0000256" key="5">
    <source>
        <dbReference type="ARBA" id="ARBA00023274"/>
    </source>
</evidence>
<dbReference type="InterPro" id="IPR004044">
    <property type="entry name" value="KH_dom_type_2"/>
</dbReference>
<keyword evidence="4" id="KW-0689">Ribosomal protein</keyword>
<evidence type="ECO:0000256" key="1">
    <source>
        <dbReference type="ARBA" id="ARBA00010761"/>
    </source>
</evidence>
<gene>
    <name evidence="7" type="ORF">S06H3_25854</name>
</gene>
<dbReference type="PROSITE" id="PS50084">
    <property type="entry name" value="KH_TYPE_1"/>
    <property type="match status" value="1"/>
</dbReference>
<accession>X1P104</accession>
<dbReference type="InterPro" id="IPR009019">
    <property type="entry name" value="KH_sf_prok-type"/>
</dbReference>
<keyword evidence="2" id="KW-0699">rRNA-binding</keyword>
<dbReference type="GO" id="GO:0022627">
    <property type="term" value="C:cytosolic small ribosomal subunit"/>
    <property type="evidence" value="ECO:0007669"/>
    <property type="project" value="TreeGrafter"/>
</dbReference>
<evidence type="ECO:0000313" key="7">
    <source>
        <dbReference type="EMBL" id="GAI24589.1"/>
    </source>
</evidence>
<keyword evidence="3" id="KW-0694">RNA-binding</keyword>
<organism evidence="7">
    <name type="scientific">marine sediment metagenome</name>
    <dbReference type="NCBI Taxonomy" id="412755"/>
    <lineage>
        <taxon>unclassified sequences</taxon>
        <taxon>metagenomes</taxon>
        <taxon>ecological metagenomes</taxon>
    </lineage>
</organism>
<dbReference type="PANTHER" id="PTHR11760:SF19">
    <property type="entry name" value="SMALL RIBOSOMAL SUBUNIT PROTEIN US3C"/>
    <property type="match status" value="1"/>
</dbReference>
<dbReference type="Gene3D" id="3.30.300.20">
    <property type="match status" value="1"/>
</dbReference>